<dbReference type="Gene3D" id="3.80.10.10">
    <property type="entry name" value="Ribonuclease Inhibitor"/>
    <property type="match status" value="1"/>
</dbReference>
<proteinExistence type="predicted"/>
<dbReference type="GO" id="GO:0005829">
    <property type="term" value="C:cytosol"/>
    <property type="evidence" value="ECO:0007669"/>
    <property type="project" value="TreeGrafter"/>
</dbReference>
<evidence type="ECO:0000256" key="3">
    <source>
        <dbReference type="ARBA" id="ARBA00022737"/>
    </source>
</evidence>
<evidence type="ECO:0000256" key="4">
    <source>
        <dbReference type="SAM" id="MobiDB-lite"/>
    </source>
</evidence>
<dbReference type="SUPFAM" id="SSF52047">
    <property type="entry name" value="RNI-like"/>
    <property type="match status" value="1"/>
</dbReference>
<dbReference type="GO" id="GO:0005096">
    <property type="term" value="F:GTPase activator activity"/>
    <property type="evidence" value="ECO:0007669"/>
    <property type="project" value="UniProtKB-KW"/>
</dbReference>
<comment type="caution">
    <text evidence="5">The sequence shown here is derived from an EMBL/GenBank/DDBJ whole genome shotgun (WGS) entry which is preliminary data.</text>
</comment>
<dbReference type="Proteomes" id="UP001515480">
    <property type="component" value="Unassembled WGS sequence"/>
</dbReference>
<dbReference type="EMBL" id="JBGBPQ010000033">
    <property type="protein sequence ID" value="KAL1495132.1"/>
    <property type="molecule type" value="Genomic_DNA"/>
</dbReference>
<keyword evidence="3" id="KW-0677">Repeat</keyword>
<dbReference type="GO" id="GO:0048471">
    <property type="term" value="C:perinuclear region of cytoplasm"/>
    <property type="evidence" value="ECO:0007669"/>
    <property type="project" value="TreeGrafter"/>
</dbReference>
<dbReference type="InterPro" id="IPR027038">
    <property type="entry name" value="RanGap"/>
</dbReference>
<evidence type="ECO:0000313" key="6">
    <source>
        <dbReference type="Proteomes" id="UP001515480"/>
    </source>
</evidence>
<evidence type="ECO:0000256" key="1">
    <source>
        <dbReference type="ARBA" id="ARBA00022468"/>
    </source>
</evidence>
<evidence type="ECO:0000313" key="5">
    <source>
        <dbReference type="EMBL" id="KAL1495132.1"/>
    </source>
</evidence>
<protein>
    <submittedName>
        <fullName evidence="5">Uncharacterized protein</fullName>
    </submittedName>
</protein>
<keyword evidence="2" id="KW-0433">Leucine-rich repeat</keyword>
<keyword evidence="6" id="KW-1185">Reference proteome</keyword>
<keyword evidence="1" id="KW-0343">GTPase activation</keyword>
<organism evidence="5 6">
    <name type="scientific">Prymnesium parvum</name>
    <name type="common">Toxic golden alga</name>
    <dbReference type="NCBI Taxonomy" id="97485"/>
    <lineage>
        <taxon>Eukaryota</taxon>
        <taxon>Haptista</taxon>
        <taxon>Haptophyta</taxon>
        <taxon>Prymnesiophyceae</taxon>
        <taxon>Prymnesiales</taxon>
        <taxon>Prymnesiaceae</taxon>
        <taxon>Prymnesium</taxon>
    </lineage>
</organism>
<reference evidence="5 6" key="1">
    <citation type="journal article" date="2024" name="Science">
        <title>Giant polyketide synthase enzymes in the biosynthesis of giant marine polyether toxins.</title>
        <authorList>
            <person name="Fallon T.R."/>
            <person name="Shende V.V."/>
            <person name="Wierzbicki I.H."/>
            <person name="Pendleton A.L."/>
            <person name="Watervoot N.F."/>
            <person name="Auber R.P."/>
            <person name="Gonzalez D.J."/>
            <person name="Wisecaver J.H."/>
            <person name="Moore B.S."/>
        </authorList>
    </citation>
    <scope>NUCLEOTIDE SEQUENCE [LARGE SCALE GENOMIC DNA]</scope>
    <source>
        <strain evidence="5 6">12B1</strain>
    </source>
</reference>
<dbReference type="GO" id="GO:0006913">
    <property type="term" value="P:nucleocytoplasmic transport"/>
    <property type="evidence" value="ECO:0007669"/>
    <property type="project" value="TreeGrafter"/>
</dbReference>
<evidence type="ECO:0000256" key="2">
    <source>
        <dbReference type="ARBA" id="ARBA00022614"/>
    </source>
</evidence>
<dbReference type="PANTHER" id="PTHR24113:SF12">
    <property type="entry name" value="RAN GTPASE-ACTIVATING PROTEIN 1"/>
    <property type="match status" value="1"/>
</dbReference>
<dbReference type="GO" id="GO:0005634">
    <property type="term" value="C:nucleus"/>
    <property type="evidence" value="ECO:0007669"/>
    <property type="project" value="TreeGrafter"/>
</dbReference>
<dbReference type="AlphaFoldDB" id="A0AB34IBF5"/>
<dbReference type="InterPro" id="IPR032675">
    <property type="entry name" value="LRR_dom_sf"/>
</dbReference>
<accession>A0AB34IBF5</accession>
<dbReference type="PANTHER" id="PTHR24113">
    <property type="entry name" value="RAN GTPASE-ACTIVATING PROTEIN 1"/>
    <property type="match status" value="1"/>
</dbReference>
<sequence length="272" mass="29291">METPLDVIIRCDADDRPVKLRLHLDAAWLSRPFADAVLTPALRALRARRPAAPSLPHLYHVRLAGAPLPPSSFASPTLSLPPPLPPPTCELSPLPPPPAPAPAPPADPYASFYARVRLRGERALRRAEELRWSHAALTAADLRVFASLAAAAPLPHAARAYLYANRFGSEGMAPLAAALQALPALRALYLQANEIGTAGVRHLCALPPPVELEHLALWQNEIDNDGFVLLAEAIKAGSLRVRTLVIHSNRATYRGKEALEVACAIKDVQVVT</sequence>
<gene>
    <name evidence="5" type="ORF">AB1Y20_016998</name>
</gene>
<dbReference type="GO" id="GO:0031267">
    <property type="term" value="F:small GTPase binding"/>
    <property type="evidence" value="ECO:0007669"/>
    <property type="project" value="TreeGrafter"/>
</dbReference>
<name>A0AB34IBF5_PRYPA</name>
<feature type="region of interest" description="Disordered" evidence="4">
    <location>
        <begin position="74"/>
        <end position="102"/>
    </location>
</feature>
<feature type="compositionally biased region" description="Pro residues" evidence="4">
    <location>
        <begin position="79"/>
        <end position="102"/>
    </location>
</feature>